<protein>
    <recommendedName>
        <fullName evidence="4">ABC-type transport system involved in multi-copper enzyme maturation, permease component</fullName>
    </recommendedName>
</protein>
<sequence>MFWKIFIFELQNKLRRPAVYVYFAAAFLFMLFTFTAGALPVGEKEHINSPRLLAFVMGWISIIMMLVTSAIMGMPLYKDIEYNTKDYYLTYPITKFGYFWGRYFSSLLFVLIIGSAVMLGAYAGTKLGPLMGFNIAARYGPNNLKYYLQPFLLIGVPNLVFTSSIFYGLVAITRNIKVIYSSGIILFLGYLISTFFLAHTNNHDVINLADPFAFSGIRMQFMDVTDEAKNVTMMSFSGSLLLNRIIWPLLGIAVLLFTYIRFNFEDFFSGKRDKRNVKDELKINRNAVRPQVAVSFAGSYNIKTLLSLTRTELLNIIRDNYFWIIMSCGLFFLGFAFYMGNGNNYGVPDFPRTVSLIAIFNEVFLFFIFFIIIFYTGETVHRDRITRYAFINDSLPAPNWVLNGSKLMSLLVLGLGLSLIPMILGIIVQLMKGYTALNLPVYLMTVFTLVLPRFLEMVVFAYLIHVVVNNKFAAHGIGIAIWVVMFFMNITSIFNYRPLLYSYTPYYEISDMDGIGHMAGPVAWFNLYWLLTAGIFIIIAALFYYRGISSTFKERWQLVKERFDNRTRIISGVLLVCFLVMGSFIYYNVSYLNSYLTNSENNKRAVLYERTLKPYDKLPLPKVSAMTLAVDLFPDEQRAQTHGFITLVNKTGKPISKMLLDADGVTEYNLKAEGKEIPFTSPLIYSRDKLNFFRPEHDTSDFRLYQFSKALAPGDSIVVEINSATFYNGFGNDLFSPNILRNGTFYKGGLPGLGYDDDDELSSPYERKQNHLPPKMEEEVAQNDPEGINRLKAGNPAMLAKMYLTVSTSGDQIAIAPGALQKKWTSNGRNYFHYVQNQPGMYPPFGFISARYAVLHSDVKIDSGKSVNVNIYYHPEHKTNINRFMNAFKDGLNYYSSVYGNYPFKDLSLAETSAYGPGSSSATTLNTYKEKLGWNADFNKADQLDYCYYMATQQLAQQWWRFQVAPNNTVGSLVIPEGLAKYDSYVMAEKRYGKNNMRGLLVDQMWGYLYLHGRSEEAEHPILKANAWFEWENKAGTVLYGLRDLIGDDNMNTALREFKKEYAFKKEPPYAGSNDLYRYLKKYTPDSLKYYLTDTWEKITFYDNKVNSVKAVAIGNNKYKVTLNLSTGKSYITGKGNYAAAPMNDYVDVAVFAAQTKDKEGRSQVNPLYLKKQKLTGGKHTIEIIVNGKPVSVGIDPYGKLVDKMPNDNLKDL</sequence>
<name>A0A223NW70_9SPHI</name>
<feature type="transmembrane region" description="Helical" evidence="1">
    <location>
        <begin position="476"/>
        <end position="496"/>
    </location>
</feature>
<accession>A0A223NW70</accession>
<keyword evidence="3" id="KW-1185">Reference proteome</keyword>
<feature type="transmembrane region" description="Helical" evidence="1">
    <location>
        <begin position="442"/>
        <end position="464"/>
    </location>
</feature>
<evidence type="ECO:0000256" key="1">
    <source>
        <dbReference type="SAM" id="Phobius"/>
    </source>
</evidence>
<reference evidence="2 3" key="1">
    <citation type="submission" date="2017-08" db="EMBL/GenBank/DDBJ databases">
        <title>Complete genome sequence of Mucilaginibacter sp. strain BJC16-A31.</title>
        <authorList>
            <consortium name="Henan University of Science and Technology"/>
            <person name="You X."/>
        </authorList>
    </citation>
    <scope>NUCLEOTIDE SEQUENCE [LARGE SCALE GENOMIC DNA]</scope>
    <source>
        <strain evidence="2 3">BJC16-A31</strain>
    </source>
</reference>
<dbReference type="OrthoDB" id="100605at2"/>
<evidence type="ECO:0008006" key="4">
    <source>
        <dbReference type="Google" id="ProtNLM"/>
    </source>
</evidence>
<keyword evidence="1" id="KW-0472">Membrane</keyword>
<feature type="transmembrane region" description="Helical" evidence="1">
    <location>
        <begin position="569"/>
        <end position="589"/>
    </location>
</feature>
<dbReference type="SUPFAM" id="SSF55486">
    <property type="entry name" value="Metalloproteases ('zincins'), catalytic domain"/>
    <property type="match status" value="1"/>
</dbReference>
<dbReference type="InterPro" id="IPR027268">
    <property type="entry name" value="Peptidase_M4/M1_CTD_sf"/>
</dbReference>
<feature type="transmembrane region" description="Helical" evidence="1">
    <location>
        <begin position="20"/>
        <end position="40"/>
    </location>
</feature>
<feature type="transmembrane region" description="Helical" evidence="1">
    <location>
        <begin position="178"/>
        <end position="198"/>
    </location>
</feature>
<dbReference type="KEGG" id="muc:MuYL_2186"/>
<feature type="transmembrane region" description="Helical" evidence="1">
    <location>
        <begin position="354"/>
        <end position="377"/>
    </location>
</feature>
<feature type="transmembrane region" description="Helical" evidence="1">
    <location>
        <begin position="320"/>
        <end position="339"/>
    </location>
</feature>
<evidence type="ECO:0000313" key="3">
    <source>
        <dbReference type="Proteomes" id="UP000215002"/>
    </source>
</evidence>
<feature type="transmembrane region" description="Helical" evidence="1">
    <location>
        <begin position="98"/>
        <end position="123"/>
    </location>
</feature>
<evidence type="ECO:0000313" key="2">
    <source>
        <dbReference type="EMBL" id="ASU34076.1"/>
    </source>
</evidence>
<feature type="transmembrane region" description="Helical" evidence="1">
    <location>
        <begin position="410"/>
        <end position="430"/>
    </location>
</feature>
<feature type="transmembrane region" description="Helical" evidence="1">
    <location>
        <begin position="52"/>
        <end position="77"/>
    </location>
</feature>
<feature type="transmembrane region" description="Helical" evidence="1">
    <location>
        <begin position="151"/>
        <end position="171"/>
    </location>
</feature>
<dbReference type="RefSeq" id="WP_094570467.1">
    <property type="nucleotide sequence ID" value="NZ_CP022743.1"/>
</dbReference>
<dbReference type="EMBL" id="CP022743">
    <property type="protein sequence ID" value="ASU34076.1"/>
    <property type="molecule type" value="Genomic_DNA"/>
</dbReference>
<organism evidence="2 3">
    <name type="scientific">Mucilaginibacter xinganensis</name>
    <dbReference type="NCBI Taxonomy" id="1234841"/>
    <lineage>
        <taxon>Bacteria</taxon>
        <taxon>Pseudomonadati</taxon>
        <taxon>Bacteroidota</taxon>
        <taxon>Sphingobacteriia</taxon>
        <taxon>Sphingobacteriales</taxon>
        <taxon>Sphingobacteriaceae</taxon>
        <taxon>Mucilaginibacter</taxon>
    </lineage>
</organism>
<feature type="transmembrane region" description="Helical" evidence="1">
    <location>
        <begin position="245"/>
        <end position="264"/>
    </location>
</feature>
<keyword evidence="1" id="KW-1133">Transmembrane helix</keyword>
<feature type="transmembrane region" description="Helical" evidence="1">
    <location>
        <begin position="527"/>
        <end position="548"/>
    </location>
</feature>
<keyword evidence="1" id="KW-0812">Transmembrane</keyword>
<dbReference type="Gene3D" id="1.10.390.10">
    <property type="entry name" value="Neutral Protease Domain 2"/>
    <property type="match status" value="1"/>
</dbReference>
<proteinExistence type="predicted"/>
<dbReference type="Proteomes" id="UP000215002">
    <property type="component" value="Chromosome"/>
</dbReference>
<gene>
    <name evidence="2" type="ORF">MuYL_2186</name>
</gene>
<dbReference type="AlphaFoldDB" id="A0A223NW70"/>